<evidence type="ECO:0000256" key="2">
    <source>
        <dbReference type="ARBA" id="ARBA00022630"/>
    </source>
</evidence>
<evidence type="ECO:0000256" key="4">
    <source>
        <dbReference type="ARBA" id="ARBA00023002"/>
    </source>
</evidence>
<evidence type="ECO:0000313" key="8">
    <source>
        <dbReference type="Proteomes" id="UP000723463"/>
    </source>
</evidence>
<evidence type="ECO:0000256" key="3">
    <source>
        <dbReference type="ARBA" id="ARBA00022827"/>
    </source>
</evidence>
<dbReference type="Pfam" id="PF01494">
    <property type="entry name" value="FAD_binding_3"/>
    <property type="match status" value="2"/>
</dbReference>
<dbReference type="InterPro" id="IPR036188">
    <property type="entry name" value="FAD/NAD-bd_sf"/>
</dbReference>
<organism evidence="7 8">
    <name type="scientific">Mortierella hygrophila</name>
    <dbReference type="NCBI Taxonomy" id="979708"/>
    <lineage>
        <taxon>Eukaryota</taxon>
        <taxon>Fungi</taxon>
        <taxon>Fungi incertae sedis</taxon>
        <taxon>Mucoromycota</taxon>
        <taxon>Mortierellomycotina</taxon>
        <taxon>Mortierellomycetes</taxon>
        <taxon>Mortierellales</taxon>
        <taxon>Mortierellaceae</taxon>
        <taxon>Mortierella</taxon>
    </lineage>
</organism>
<keyword evidence="8" id="KW-1185">Reference proteome</keyword>
<dbReference type="GO" id="GO:0004497">
    <property type="term" value="F:monooxygenase activity"/>
    <property type="evidence" value="ECO:0007669"/>
    <property type="project" value="InterPro"/>
</dbReference>
<feature type="domain" description="FAD-binding" evidence="6">
    <location>
        <begin position="370"/>
        <end position="455"/>
    </location>
</feature>
<feature type="region of interest" description="Disordered" evidence="5">
    <location>
        <begin position="249"/>
        <end position="284"/>
    </location>
</feature>
<comment type="similarity">
    <text evidence="1">Belongs to the paxM FAD-dependent monooxygenase family.</text>
</comment>
<evidence type="ECO:0000256" key="1">
    <source>
        <dbReference type="ARBA" id="ARBA00007992"/>
    </source>
</evidence>
<feature type="compositionally biased region" description="Low complexity" evidence="5">
    <location>
        <begin position="250"/>
        <end position="275"/>
    </location>
</feature>
<dbReference type="AlphaFoldDB" id="A0A9P6FFV7"/>
<name>A0A9P6FFV7_9FUNG</name>
<dbReference type="InterPro" id="IPR050562">
    <property type="entry name" value="FAD_mOase_fung"/>
</dbReference>
<dbReference type="SUPFAM" id="SSF51905">
    <property type="entry name" value="FAD/NAD(P)-binding domain"/>
    <property type="match status" value="1"/>
</dbReference>
<evidence type="ECO:0000256" key="5">
    <source>
        <dbReference type="SAM" id="MobiDB-lite"/>
    </source>
</evidence>
<evidence type="ECO:0000259" key="6">
    <source>
        <dbReference type="Pfam" id="PF01494"/>
    </source>
</evidence>
<keyword evidence="4" id="KW-0560">Oxidoreductase</keyword>
<dbReference type="Gene3D" id="3.50.50.60">
    <property type="entry name" value="FAD/NAD(P)-binding domain"/>
    <property type="match status" value="2"/>
</dbReference>
<dbReference type="InterPro" id="IPR002938">
    <property type="entry name" value="FAD-bd"/>
</dbReference>
<keyword evidence="2" id="KW-0285">Flavoprotein</keyword>
<dbReference type="Proteomes" id="UP000723463">
    <property type="component" value="Unassembled WGS sequence"/>
</dbReference>
<feature type="domain" description="FAD-binding" evidence="6">
    <location>
        <begin position="5"/>
        <end position="170"/>
    </location>
</feature>
<dbReference type="GO" id="GO:0071949">
    <property type="term" value="F:FAD binding"/>
    <property type="evidence" value="ECO:0007669"/>
    <property type="project" value="InterPro"/>
</dbReference>
<evidence type="ECO:0000313" key="7">
    <source>
        <dbReference type="EMBL" id="KAF9549861.1"/>
    </source>
</evidence>
<accession>A0A9P6FFV7</accession>
<gene>
    <name evidence="7" type="ORF">EC957_002432</name>
</gene>
<dbReference type="EMBL" id="JAAAXW010000015">
    <property type="protein sequence ID" value="KAF9549861.1"/>
    <property type="molecule type" value="Genomic_DNA"/>
</dbReference>
<comment type="caution">
    <text evidence="7">The sequence shown here is derived from an EMBL/GenBank/DDBJ whole genome shotgun (WGS) entry which is preliminary data.</text>
</comment>
<dbReference type="PANTHER" id="PTHR47356:SF2">
    <property type="entry name" value="FAD-BINDING DOMAIN-CONTAINING PROTEIN-RELATED"/>
    <property type="match status" value="1"/>
</dbReference>
<feature type="region of interest" description="Disordered" evidence="5">
    <location>
        <begin position="516"/>
        <end position="535"/>
    </location>
</feature>
<proteinExistence type="inferred from homology"/>
<dbReference type="PRINTS" id="PR00420">
    <property type="entry name" value="RNGMNOXGNASE"/>
</dbReference>
<sequence>MSSPTTVLIAGAGLGGLMMAILLDRAGIDYIVFEKSEHLRALGSATNLGCNILPLFAQLGLQDELHKISKPSSTVNVYNETMERIGHINYEEYISTCGYVSRTMARPDLHALLLAQVPASKIQFGKKIQGICQDASKVTILCSDGSSIQGDLLIGSDGAYSKVRQSLFHQLDKQHLLPKADAESLRACHMSVLGITRPVDPERYPVVREPGTRYESVIGTNKPNTWRYFTIPGNRICWRIDHHLAAYPPSSTSSSATKSSNVDNIANDNNNGNGVSPQPSALSTTNALSLDVSSNPHAKISSCTTISPSASSTTIASTSTDTTTTTTAAAAAVNLSEWGTESSDAIPDDWRKFPCPIGGTMGDLFDQTPREVVSKVVLEEKLYQTWYHGRVVLIGDACHKMLPNSGRGAVNAMLDAVVLTNVLYEKVVLSASLENVQEAFEEYYEERYPHAVAEIERSKRMARVVAGQTWLDTLVRKVFFTLLPKRFQDNSYAAMLTYRPQLSFLPFVPERGSVPALPQRKSSRPGKGLFDARAL</sequence>
<reference evidence="7" key="1">
    <citation type="journal article" date="2020" name="Fungal Divers.">
        <title>Resolving the Mortierellaceae phylogeny through synthesis of multi-gene phylogenetics and phylogenomics.</title>
        <authorList>
            <person name="Vandepol N."/>
            <person name="Liber J."/>
            <person name="Desiro A."/>
            <person name="Na H."/>
            <person name="Kennedy M."/>
            <person name="Barry K."/>
            <person name="Grigoriev I.V."/>
            <person name="Miller A.N."/>
            <person name="O'Donnell K."/>
            <person name="Stajich J.E."/>
            <person name="Bonito G."/>
        </authorList>
    </citation>
    <scope>NUCLEOTIDE SEQUENCE</scope>
    <source>
        <strain evidence="7">NRRL 2591</strain>
    </source>
</reference>
<keyword evidence="3" id="KW-0274">FAD</keyword>
<dbReference type="PANTHER" id="PTHR47356">
    <property type="entry name" value="FAD-DEPENDENT MONOOXYGENASE ASQG-RELATED"/>
    <property type="match status" value="1"/>
</dbReference>
<protein>
    <recommendedName>
        <fullName evidence="6">FAD-binding domain-containing protein</fullName>
    </recommendedName>
</protein>